<keyword evidence="3" id="KW-1015">Disulfide bond</keyword>
<evidence type="ECO:0000256" key="3">
    <source>
        <dbReference type="ARBA" id="ARBA00023157"/>
    </source>
</evidence>
<keyword evidence="1" id="KW-0646">Protease inhibitor</keyword>
<keyword evidence="2" id="KW-0722">Serine protease inhibitor</keyword>
<feature type="domain" description="Kazal-like" evidence="4">
    <location>
        <begin position="165"/>
        <end position="203"/>
    </location>
</feature>
<dbReference type="InParanoid" id="A7RI85"/>
<evidence type="ECO:0000259" key="4">
    <source>
        <dbReference type="PROSITE" id="PS51465"/>
    </source>
</evidence>
<dbReference type="SUPFAM" id="SSF100895">
    <property type="entry name" value="Kazal-type serine protease inhibitors"/>
    <property type="match status" value="4"/>
</dbReference>
<dbReference type="Pfam" id="PF07648">
    <property type="entry name" value="Kazal_2"/>
    <property type="match status" value="2"/>
</dbReference>
<accession>A7RI85</accession>
<dbReference type="PANTHER" id="PTHR10913:SF45">
    <property type="entry name" value="FOLLISTATIN, ISOFORM A-RELATED"/>
    <property type="match status" value="1"/>
</dbReference>
<reference evidence="5 6" key="1">
    <citation type="journal article" date="2007" name="Science">
        <title>Sea anemone genome reveals ancestral eumetazoan gene repertoire and genomic organization.</title>
        <authorList>
            <person name="Putnam N.H."/>
            <person name="Srivastava M."/>
            <person name="Hellsten U."/>
            <person name="Dirks B."/>
            <person name="Chapman J."/>
            <person name="Salamov A."/>
            <person name="Terry A."/>
            <person name="Shapiro H."/>
            <person name="Lindquist E."/>
            <person name="Kapitonov V.V."/>
            <person name="Jurka J."/>
            <person name="Genikhovich G."/>
            <person name="Grigoriev I.V."/>
            <person name="Lucas S.M."/>
            <person name="Steele R.E."/>
            <person name="Finnerty J.R."/>
            <person name="Technau U."/>
            <person name="Martindale M.Q."/>
            <person name="Rokhsar D.S."/>
        </authorList>
    </citation>
    <scope>NUCLEOTIDE SEQUENCE [LARGE SCALE GENOMIC DNA]</scope>
    <source>
        <strain evidence="6">CH2 X CH6</strain>
    </source>
</reference>
<dbReference type="PhylomeDB" id="A7RI85"/>
<dbReference type="PANTHER" id="PTHR10913">
    <property type="entry name" value="FOLLISTATIN-RELATED"/>
    <property type="match status" value="1"/>
</dbReference>
<protein>
    <recommendedName>
        <fullName evidence="4">Kazal-like domain-containing protein</fullName>
    </recommendedName>
</protein>
<feature type="non-terminal residue" evidence="5">
    <location>
        <position position="1"/>
    </location>
</feature>
<dbReference type="OMA" id="NMCAFRN"/>
<gene>
    <name evidence="5" type="ORF">NEMVEDRAFT_v1g82884</name>
</gene>
<evidence type="ECO:0000256" key="1">
    <source>
        <dbReference type="ARBA" id="ARBA00022690"/>
    </source>
</evidence>
<dbReference type="InterPro" id="IPR002350">
    <property type="entry name" value="Kazal_dom"/>
</dbReference>
<dbReference type="InterPro" id="IPR036058">
    <property type="entry name" value="Kazal_dom_sf"/>
</dbReference>
<organism evidence="5 6">
    <name type="scientific">Nematostella vectensis</name>
    <name type="common">Starlet sea anemone</name>
    <dbReference type="NCBI Taxonomy" id="45351"/>
    <lineage>
        <taxon>Eukaryota</taxon>
        <taxon>Metazoa</taxon>
        <taxon>Cnidaria</taxon>
        <taxon>Anthozoa</taxon>
        <taxon>Hexacorallia</taxon>
        <taxon>Actiniaria</taxon>
        <taxon>Edwardsiidae</taxon>
        <taxon>Nematostella</taxon>
    </lineage>
</organism>
<dbReference type="Proteomes" id="UP000001593">
    <property type="component" value="Unassembled WGS sequence"/>
</dbReference>
<dbReference type="InterPro" id="IPR050653">
    <property type="entry name" value="Prot_Inhib_GrowthFact_Antg"/>
</dbReference>
<feature type="non-terminal residue" evidence="5">
    <location>
        <position position="203"/>
    </location>
</feature>
<dbReference type="Pfam" id="PF00050">
    <property type="entry name" value="Kazal_1"/>
    <property type="match status" value="2"/>
</dbReference>
<dbReference type="CDD" id="cd00104">
    <property type="entry name" value="KAZAL_FS"/>
    <property type="match status" value="4"/>
</dbReference>
<evidence type="ECO:0000256" key="2">
    <source>
        <dbReference type="ARBA" id="ARBA00022900"/>
    </source>
</evidence>
<feature type="domain" description="Kazal-like" evidence="4">
    <location>
        <begin position="49"/>
        <end position="106"/>
    </location>
</feature>
<dbReference type="Gene3D" id="3.30.60.30">
    <property type="match status" value="4"/>
</dbReference>
<keyword evidence="6" id="KW-1185">Reference proteome</keyword>
<proteinExistence type="predicted"/>
<dbReference type="EMBL" id="DS469512">
    <property type="protein sequence ID" value="EDO48769.1"/>
    <property type="molecule type" value="Genomic_DNA"/>
</dbReference>
<feature type="domain" description="Kazal-like" evidence="4">
    <location>
        <begin position="1"/>
        <end position="48"/>
    </location>
</feature>
<sequence>AKDCSRPCPRILTPVCGSDRVSYSNMCAFRNAQCLANLSLRYKGVCGKPKRQVVCPQESQCDLKNRPICGEDEKTYRNLCLFLVAKCKAKKDGRRLKLKYRGACGNPTPRKSCPPRTCPKQDKPVCGSDGKTYRNGCELATAKCALPKGQKRQLTLKHRGPCGAPITAKPCMTKQKCRRKRDPVCGSDGVTYRSKCHLRVAKC</sequence>
<dbReference type="eggNOG" id="KOG3649">
    <property type="taxonomic scope" value="Eukaryota"/>
</dbReference>
<feature type="domain" description="Kazal-like" evidence="4">
    <location>
        <begin position="107"/>
        <end position="164"/>
    </location>
</feature>
<name>A7RI85_NEMVE</name>
<evidence type="ECO:0000313" key="5">
    <source>
        <dbReference type="EMBL" id="EDO48769.1"/>
    </source>
</evidence>
<dbReference type="AlphaFoldDB" id="A7RI85"/>
<dbReference type="HOGENOM" id="CLU_057241_0_1_1"/>
<dbReference type="GO" id="GO:0005576">
    <property type="term" value="C:extracellular region"/>
    <property type="evidence" value="ECO:0000318"/>
    <property type="project" value="GO_Central"/>
</dbReference>
<dbReference type="GO" id="GO:0030154">
    <property type="term" value="P:cell differentiation"/>
    <property type="evidence" value="ECO:0000318"/>
    <property type="project" value="GO_Central"/>
</dbReference>
<evidence type="ECO:0000313" key="6">
    <source>
        <dbReference type="Proteomes" id="UP000001593"/>
    </source>
</evidence>
<dbReference type="PROSITE" id="PS51465">
    <property type="entry name" value="KAZAL_2"/>
    <property type="match status" value="4"/>
</dbReference>
<dbReference type="SMART" id="SM00280">
    <property type="entry name" value="KAZAL"/>
    <property type="match status" value="4"/>
</dbReference>